<evidence type="ECO:0000256" key="2">
    <source>
        <dbReference type="ARBA" id="ARBA00012616"/>
    </source>
</evidence>
<dbReference type="SUPFAM" id="SSF103025">
    <property type="entry name" value="Folate-binding domain"/>
    <property type="match status" value="1"/>
</dbReference>
<accession>F8F3U8</accession>
<dbReference type="PANTHER" id="PTHR43757:SF2">
    <property type="entry name" value="AMINOMETHYLTRANSFERASE, MITOCHONDRIAL"/>
    <property type="match status" value="1"/>
</dbReference>
<evidence type="ECO:0000256" key="5">
    <source>
        <dbReference type="ARBA" id="ARBA00031395"/>
    </source>
</evidence>
<feature type="binding site" evidence="7">
    <location>
        <position position="200"/>
    </location>
    <ligand>
        <name>substrate</name>
    </ligand>
</feature>
<dbReference type="Proteomes" id="UP000000503">
    <property type="component" value="Chromosome"/>
</dbReference>
<dbReference type="InterPro" id="IPR029043">
    <property type="entry name" value="GcvT/YgfZ_C"/>
</dbReference>
<dbReference type="Gene3D" id="3.30.1360.120">
    <property type="entry name" value="Probable tRNA modification gtpase trme, domain 1"/>
    <property type="match status" value="1"/>
</dbReference>
<dbReference type="PIRSF" id="PIRSF006487">
    <property type="entry name" value="GcvT"/>
    <property type="match status" value="1"/>
</dbReference>
<protein>
    <recommendedName>
        <fullName evidence="2">aminomethyltransferase</fullName>
        <ecNumber evidence="2">2.1.2.10</ecNumber>
    </recommendedName>
    <alternativeName>
        <fullName evidence="5">Glycine cleavage system T protein</fullName>
    </alternativeName>
</protein>
<dbReference type="PANTHER" id="PTHR43757">
    <property type="entry name" value="AMINOMETHYLTRANSFERASE"/>
    <property type="match status" value="1"/>
</dbReference>
<organism evidence="10 11">
    <name type="scientific">Gracilinema caldarium (strain ATCC 51460 / DSM 7334 / H1)</name>
    <name type="common">Treponema caldarium</name>
    <dbReference type="NCBI Taxonomy" id="744872"/>
    <lineage>
        <taxon>Bacteria</taxon>
        <taxon>Pseudomonadati</taxon>
        <taxon>Spirochaetota</taxon>
        <taxon>Spirochaetia</taxon>
        <taxon>Spirochaetales</taxon>
        <taxon>Breznakiellaceae</taxon>
        <taxon>Gracilinema</taxon>
    </lineage>
</organism>
<reference evidence="11" key="1">
    <citation type="journal article" date="2013" name="Stand. Genomic Sci.">
        <title>Genome sequence of the thermophilic fresh-water bacterium Spirochaeta caldaria type strain (H1(T)), reclassification of Spirochaeta caldaria, Spirochaeta stenostrepta, and Spirochaeta zuelzerae in the genus Treponema as Treponema caldaria comb. nov., Treponema stenostrepta comb. nov., and Treponema zuelzerae comb. nov., and emendation of the genus Treponema.</title>
        <authorList>
            <person name="Abt B."/>
            <person name="Goker M."/>
            <person name="Scheuner C."/>
            <person name="Han C."/>
            <person name="Lu M."/>
            <person name="Misra M."/>
            <person name="Lapidus A."/>
            <person name="Nolan M."/>
            <person name="Lucas S."/>
            <person name="Hammon N."/>
            <person name="Deshpande S."/>
            <person name="Cheng J.F."/>
            <person name="Tapia R."/>
            <person name="Goodwin L.A."/>
            <person name="Pitluck S."/>
            <person name="Liolios K."/>
            <person name="Pagani I."/>
            <person name="Ivanova N."/>
            <person name="Mavromatis K."/>
            <person name="Mikhailova N."/>
            <person name="Huntemann M."/>
            <person name="Pati A."/>
            <person name="Chen A."/>
            <person name="Palaniappan K."/>
            <person name="Land M."/>
            <person name="Hauser L."/>
            <person name="Jeffries C.D."/>
            <person name="Rohde M."/>
            <person name="Spring S."/>
            <person name="Gronow S."/>
            <person name="Detter J.C."/>
            <person name="Bristow J."/>
            <person name="Eisen J.A."/>
            <person name="Markowitz V."/>
            <person name="Hugenholtz P."/>
            <person name="Kyrpides N.C."/>
            <person name="Woyke T."/>
            <person name="Klenk H.P."/>
        </authorList>
    </citation>
    <scope>NUCLEOTIDE SEQUENCE</scope>
    <source>
        <strain evidence="11">ATCC 51460 / DSM 7334 / H1</strain>
    </source>
</reference>
<keyword evidence="3" id="KW-0032">Aminotransferase</keyword>
<dbReference type="InterPro" id="IPR013977">
    <property type="entry name" value="GcvT_C"/>
</dbReference>
<dbReference type="STRING" id="744872.Spica_2357"/>
<evidence type="ECO:0000256" key="7">
    <source>
        <dbReference type="PIRSR" id="PIRSR006487-1"/>
    </source>
</evidence>
<dbReference type="EC" id="2.1.2.10" evidence="2"/>
<comment type="catalytic activity">
    <reaction evidence="6">
        <text>N(6)-[(R)-S(8)-aminomethyldihydrolipoyl]-L-lysyl-[protein] + (6S)-5,6,7,8-tetrahydrofolate = N(6)-[(R)-dihydrolipoyl]-L-lysyl-[protein] + (6R)-5,10-methylene-5,6,7,8-tetrahydrofolate + NH4(+)</text>
        <dbReference type="Rhea" id="RHEA:16945"/>
        <dbReference type="Rhea" id="RHEA-COMP:10475"/>
        <dbReference type="Rhea" id="RHEA-COMP:10492"/>
        <dbReference type="ChEBI" id="CHEBI:15636"/>
        <dbReference type="ChEBI" id="CHEBI:28938"/>
        <dbReference type="ChEBI" id="CHEBI:57453"/>
        <dbReference type="ChEBI" id="CHEBI:83100"/>
        <dbReference type="ChEBI" id="CHEBI:83143"/>
        <dbReference type="EC" id="2.1.2.10"/>
    </reaction>
</comment>
<name>F8F3U8_GRAC1</name>
<dbReference type="HOGENOM" id="CLU_007884_10_0_12"/>
<dbReference type="InterPro" id="IPR006222">
    <property type="entry name" value="GCVT_N"/>
</dbReference>
<dbReference type="InterPro" id="IPR028896">
    <property type="entry name" value="GcvT/YgfZ/DmdA"/>
</dbReference>
<evidence type="ECO:0000256" key="4">
    <source>
        <dbReference type="ARBA" id="ARBA00022679"/>
    </source>
</evidence>
<feature type="domain" description="GCVT N-terminal" evidence="8">
    <location>
        <begin position="6"/>
        <end position="269"/>
    </location>
</feature>
<proteinExistence type="inferred from homology"/>
<dbReference type="GO" id="GO:0005960">
    <property type="term" value="C:glycine cleavage complex"/>
    <property type="evidence" value="ECO:0007669"/>
    <property type="project" value="InterPro"/>
</dbReference>
<evidence type="ECO:0000313" key="11">
    <source>
        <dbReference type="Proteomes" id="UP000000503"/>
    </source>
</evidence>
<sequence length="372" mass="40662">MKTTLLHSWHETAGARFAPFAGFDMPIQYPTGAIEEHRLTRRSVGLFDIDHMGQVLIWGPGAGEALSRLVSNRLLDMKPGEARYALLLNETGGVIDDLFIYRLAASQSMPDRWFIVVNAGNREIDVAYFQNNLKPPIQVQDISDETYMIAVQGPQAVPLIDSITGGALSATSRFTMIEAYIDGILCRIGRTGYTGEDGAELFYPAEKSVHIWEFLLAAAQKLGIEAGPIGLAARDSLRFEAGMPLHGHEITPSITPLEALLSWACDFEKDFVGKSALIELKARGLSRKLVTINVTGGVPREGYQVLDREGKEIGICVAGMYCPTTETYSANAFVPPAYAKVGTQLAVSIRGNAKPAVVVQRPLYVPTYRRTT</sequence>
<feature type="domain" description="Aminomethyltransferase C-terminal" evidence="9">
    <location>
        <begin position="287"/>
        <end position="364"/>
    </location>
</feature>
<dbReference type="KEGG" id="scd:Spica_2357"/>
<comment type="similarity">
    <text evidence="1">Belongs to the GcvT family.</text>
</comment>
<keyword evidence="4 10" id="KW-0808">Transferase</keyword>
<evidence type="ECO:0000256" key="3">
    <source>
        <dbReference type="ARBA" id="ARBA00022576"/>
    </source>
</evidence>
<keyword evidence="11" id="KW-1185">Reference proteome</keyword>
<dbReference type="SUPFAM" id="SSF101790">
    <property type="entry name" value="Aminomethyltransferase beta-barrel domain"/>
    <property type="match status" value="1"/>
</dbReference>
<evidence type="ECO:0000256" key="6">
    <source>
        <dbReference type="ARBA" id="ARBA00047665"/>
    </source>
</evidence>
<dbReference type="NCBIfam" id="TIGR00528">
    <property type="entry name" value="gcvT"/>
    <property type="match status" value="1"/>
</dbReference>
<dbReference type="Pfam" id="PF08669">
    <property type="entry name" value="GCV_T_C"/>
    <property type="match status" value="1"/>
</dbReference>
<dbReference type="Pfam" id="PF01571">
    <property type="entry name" value="GCV_T"/>
    <property type="match status" value="1"/>
</dbReference>
<dbReference type="EMBL" id="CP002868">
    <property type="protein sequence ID" value="AEJ20467.1"/>
    <property type="molecule type" value="Genomic_DNA"/>
</dbReference>
<dbReference type="eggNOG" id="COG0404">
    <property type="taxonomic scope" value="Bacteria"/>
</dbReference>
<gene>
    <name evidence="10" type="ordered locus">Spica_2357</name>
</gene>
<evidence type="ECO:0000259" key="9">
    <source>
        <dbReference type="Pfam" id="PF08669"/>
    </source>
</evidence>
<dbReference type="GO" id="GO:0008483">
    <property type="term" value="F:transaminase activity"/>
    <property type="evidence" value="ECO:0007669"/>
    <property type="project" value="UniProtKB-KW"/>
</dbReference>
<dbReference type="GO" id="GO:0006546">
    <property type="term" value="P:glycine catabolic process"/>
    <property type="evidence" value="ECO:0007669"/>
    <property type="project" value="InterPro"/>
</dbReference>
<evidence type="ECO:0000256" key="1">
    <source>
        <dbReference type="ARBA" id="ARBA00008609"/>
    </source>
</evidence>
<dbReference type="InterPro" id="IPR027266">
    <property type="entry name" value="TrmE/GcvT-like"/>
</dbReference>
<evidence type="ECO:0000259" key="8">
    <source>
        <dbReference type="Pfam" id="PF01571"/>
    </source>
</evidence>
<dbReference type="InterPro" id="IPR006223">
    <property type="entry name" value="GcvT"/>
</dbReference>
<dbReference type="RefSeq" id="WP_013969748.1">
    <property type="nucleotide sequence ID" value="NC_015732.1"/>
</dbReference>
<dbReference type="NCBIfam" id="NF001567">
    <property type="entry name" value="PRK00389.1"/>
    <property type="match status" value="1"/>
</dbReference>
<dbReference type="GO" id="GO:0004047">
    <property type="term" value="F:aminomethyltransferase activity"/>
    <property type="evidence" value="ECO:0007669"/>
    <property type="project" value="UniProtKB-EC"/>
</dbReference>
<dbReference type="AlphaFoldDB" id="F8F3U8"/>
<evidence type="ECO:0000313" key="10">
    <source>
        <dbReference type="EMBL" id="AEJ20467.1"/>
    </source>
</evidence>